<dbReference type="STRING" id="1230097.A0A423W558"/>
<gene>
    <name evidence="3" type="ORF">VPNG_08513</name>
</gene>
<keyword evidence="2" id="KW-1133">Transmembrane helix</keyword>
<feature type="transmembrane region" description="Helical" evidence="2">
    <location>
        <begin position="106"/>
        <end position="131"/>
    </location>
</feature>
<keyword evidence="2" id="KW-0472">Membrane</keyword>
<reference evidence="3 4" key="1">
    <citation type="submission" date="2015-09" db="EMBL/GenBank/DDBJ databases">
        <title>Host preference determinants of Valsa canker pathogens revealed by comparative genomics.</title>
        <authorList>
            <person name="Yin Z."/>
            <person name="Huang L."/>
        </authorList>
    </citation>
    <scope>NUCLEOTIDE SEQUENCE [LARGE SCALE GENOMIC DNA]</scope>
    <source>
        <strain evidence="3 4">SXYLt</strain>
    </source>
</reference>
<keyword evidence="2" id="KW-0812">Transmembrane</keyword>
<dbReference type="Proteomes" id="UP000285146">
    <property type="component" value="Unassembled WGS sequence"/>
</dbReference>
<protein>
    <recommendedName>
        <fullName evidence="5">Apple domain-containing protein</fullName>
    </recommendedName>
</protein>
<comment type="caution">
    <text evidence="3">The sequence shown here is derived from an EMBL/GenBank/DDBJ whole genome shotgun (WGS) entry which is preliminary data.</text>
</comment>
<name>A0A423W558_9PEZI</name>
<evidence type="ECO:0000313" key="4">
    <source>
        <dbReference type="Proteomes" id="UP000285146"/>
    </source>
</evidence>
<proteinExistence type="predicted"/>
<evidence type="ECO:0008006" key="5">
    <source>
        <dbReference type="Google" id="ProtNLM"/>
    </source>
</evidence>
<evidence type="ECO:0000256" key="1">
    <source>
        <dbReference type="SAM" id="MobiDB-lite"/>
    </source>
</evidence>
<evidence type="ECO:0000313" key="3">
    <source>
        <dbReference type="EMBL" id="ROV98471.1"/>
    </source>
</evidence>
<dbReference type="EMBL" id="LKEB01000061">
    <property type="protein sequence ID" value="ROV98471.1"/>
    <property type="molecule type" value="Genomic_DNA"/>
</dbReference>
<organism evidence="3 4">
    <name type="scientific">Cytospora leucostoma</name>
    <dbReference type="NCBI Taxonomy" id="1230097"/>
    <lineage>
        <taxon>Eukaryota</taxon>
        <taxon>Fungi</taxon>
        <taxon>Dikarya</taxon>
        <taxon>Ascomycota</taxon>
        <taxon>Pezizomycotina</taxon>
        <taxon>Sordariomycetes</taxon>
        <taxon>Sordariomycetidae</taxon>
        <taxon>Diaporthales</taxon>
        <taxon>Cytosporaceae</taxon>
        <taxon>Cytospora</taxon>
    </lineage>
</organism>
<evidence type="ECO:0000256" key="2">
    <source>
        <dbReference type="SAM" id="Phobius"/>
    </source>
</evidence>
<feature type="region of interest" description="Disordered" evidence="1">
    <location>
        <begin position="28"/>
        <end position="97"/>
    </location>
</feature>
<dbReference type="InParanoid" id="A0A423W558"/>
<feature type="compositionally biased region" description="Polar residues" evidence="1">
    <location>
        <begin position="70"/>
        <end position="80"/>
    </location>
</feature>
<sequence>MAHDETKSQYEQPGLELAPQAFSDLQVAYGQGLEPGHNSHANEPSHHGQYYGATPYNTLHSSAYGGPPTSGWSPASQSATMVGESPSPDKPPQQEHIWGMPKKRSWLILGALITLVLVIALALGLGLGLGLTSSQTSSTSSSTPSPSATSSSNSSLSCPSADGTTYTTTSKETFTVYCDIDYNSLQKSGTEDLSHMETDTVEGCISNCASDSSCVGAGWGWYQPDASITGSDVCWLKSKLGTSQAANVDWFFVIKE</sequence>
<dbReference type="OrthoDB" id="3499003at2759"/>
<keyword evidence="4" id="KW-1185">Reference proteome</keyword>
<dbReference type="AlphaFoldDB" id="A0A423W558"/>
<feature type="region of interest" description="Disordered" evidence="1">
    <location>
        <begin position="134"/>
        <end position="162"/>
    </location>
</feature>
<accession>A0A423W558</accession>